<dbReference type="Pfam" id="PF04014">
    <property type="entry name" value="MazE_antitoxin"/>
    <property type="match status" value="1"/>
</dbReference>
<proteinExistence type="predicted"/>
<dbReference type="NCBIfam" id="TIGR01439">
    <property type="entry name" value="lp_hng_hel_AbrB"/>
    <property type="match status" value="1"/>
</dbReference>
<feature type="domain" description="SpoVT-AbrB" evidence="2">
    <location>
        <begin position="15"/>
        <end position="61"/>
    </location>
</feature>
<protein>
    <recommendedName>
        <fullName evidence="2">SpoVT-AbrB domain-containing protein</fullName>
    </recommendedName>
</protein>
<dbReference type="SUPFAM" id="SSF89447">
    <property type="entry name" value="AbrB/MazE/MraZ-like"/>
    <property type="match status" value="1"/>
</dbReference>
<evidence type="ECO:0000313" key="3">
    <source>
        <dbReference type="EMBL" id="OIO06926.1"/>
    </source>
</evidence>
<dbReference type="Gene3D" id="2.10.260.10">
    <property type="match status" value="1"/>
</dbReference>
<reference evidence="3 4" key="1">
    <citation type="journal article" date="2016" name="Environ. Microbiol.">
        <title>Genomic resolution of a cold subsurface aquifer community provides metabolic insights for novel microbes adapted to high CO concentrations.</title>
        <authorList>
            <person name="Probst A.J."/>
            <person name="Castelle C.J."/>
            <person name="Singh A."/>
            <person name="Brown C.T."/>
            <person name="Anantharaman K."/>
            <person name="Sharon I."/>
            <person name="Hug L.A."/>
            <person name="Burstein D."/>
            <person name="Emerson J.B."/>
            <person name="Thomas B.C."/>
            <person name="Banfield J.F."/>
        </authorList>
    </citation>
    <scope>NUCLEOTIDE SEQUENCE [LARGE SCALE GENOMIC DNA]</scope>
    <source>
        <strain evidence="3">CG1_02_37_44</strain>
    </source>
</reference>
<keyword evidence="1" id="KW-0472">Membrane</keyword>
<evidence type="ECO:0000259" key="2">
    <source>
        <dbReference type="SMART" id="SM00966"/>
    </source>
</evidence>
<sequence length="78" mass="8590">MKIKSFEDITSFGTATIGEKGQVVIPTEIRKKLKIKTGGKFIVFLAPTGAVVFIPVGQFGKMVSEFDKKLAKFRKLAK</sequence>
<dbReference type="GO" id="GO:0003677">
    <property type="term" value="F:DNA binding"/>
    <property type="evidence" value="ECO:0007669"/>
    <property type="project" value="InterPro"/>
</dbReference>
<evidence type="ECO:0000313" key="4">
    <source>
        <dbReference type="Proteomes" id="UP000183192"/>
    </source>
</evidence>
<feature type="transmembrane region" description="Helical" evidence="1">
    <location>
        <begin position="41"/>
        <end position="60"/>
    </location>
</feature>
<accession>A0A1J4T8V5</accession>
<dbReference type="InterPro" id="IPR007159">
    <property type="entry name" value="SpoVT-AbrB_dom"/>
</dbReference>
<dbReference type="InterPro" id="IPR037914">
    <property type="entry name" value="SpoVT-AbrB_sf"/>
</dbReference>
<dbReference type="Proteomes" id="UP000183192">
    <property type="component" value="Unassembled WGS sequence"/>
</dbReference>
<name>A0A1J4T8V5_9BACT</name>
<organism evidence="3 4">
    <name type="scientific">Candidatus Falkowbacteria bacterium CG1_02_37_44</name>
    <dbReference type="NCBI Taxonomy" id="1805146"/>
    <lineage>
        <taxon>Bacteria</taxon>
        <taxon>Candidatus Falkowiibacteriota</taxon>
    </lineage>
</organism>
<dbReference type="STRING" id="1805146.AUJ27_03355"/>
<gene>
    <name evidence="3" type="ORF">AUJ27_03355</name>
</gene>
<evidence type="ECO:0000256" key="1">
    <source>
        <dbReference type="SAM" id="Phobius"/>
    </source>
</evidence>
<comment type="caution">
    <text evidence="3">The sequence shown here is derived from an EMBL/GenBank/DDBJ whole genome shotgun (WGS) entry which is preliminary data.</text>
</comment>
<dbReference type="EMBL" id="MNUU01000064">
    <property type="protein sequence ID" value="OIO06926.1"/>
    <property type="molecule type" value="Genomic_DNA"/>
</dbReference>
<keyword evidence="1" id="KW-0812">Transmembrane</keyword>
<dbReference type="SMART" id="SM00966">
    <property type="entry name" value="SpoVT_AbrB"/>
    <property type="match status" value="1"/>
</dbReference>
<keyword evidence="1" id="KW-1133">Transmembrane helix</keyword>
<dbReference type="AlphaFoldDB" id="A0A1J4T8V5"/>